<keyword evidence="1" id="KW-0472">Membrane</keyword>
<dbReference type="EMBL" id="AP024169">
    <property type="protein sequence ID" value="BCN32334.1"/>
    <property type="molecule type" value="Genomic_DNA"/>
</dbReference>
<keyword evidence="3" id="KW-1185">Reference proteome</keyword>
<reference evidence="2 3" key="1">
    <citation type="submission" date="2020-11" db="EMBL/GenBank/DDBJ databases">
        <title>Draft genome sequencing of a Lachnospiraceae strain isolated from anoxic soil subjected to BSD treatment.</title>
        <authorList>
            <person name="Uek A."/>
            <person name="Tonouchi A."/>
        </authorList>
    </citation>
    <scope>NUCLEOTIDE SEQUENCE [LARGE SCALE GENOMIC DNA]</scope>
    <source>
        <strain evidence="2 3">TB5</strain>
    </source>
</reference>
<gene>
    <name evidence="2" type="ORF">bsdtb5_36290</name>
</gene>
<proteinExistence type="predicted"/>
<dbReference type="KEGG" id="ahb:bsdtb5_36290"/>
<feature type="transmembrane region" description="Helical" evidence="1">
    <location>
        <begin position="23"/>
        <end position="56"/>
    </location>
</feature>
<organism evidence="2 3">
    <name type="scientific">Anaeromicropila herbilytica</name>
    <dbReference type="NCBI Taxonomy" id="2785025"/>
    <lineage>
        <taxon>Bacteria</taxon>
        <taxon>Bacillati</taxon>
        <taxon>Bacillota</taxon>
        <taxon>Clostridia</taxon>
        <taxon>Lachnospirales</taxon>
        <taxon>Lachnospiraceae</taxon>
        <taxon>Anaeromicropila</taxon>
    </lineage>
</organism>
<dbReference type="RefSeq" id="WP_271713386.1">
    <property type="nucleotide sequence ID" value="NZ_AP024169.1"/>
</dbReference>
<dbReference type="Pfam" id="PF19601">
    <property type="entry name" value="DUF6106"/>
    <property type="match status" value="1"/>
</dbReference>
<evidence type="ECO:0000313" key="2">
    <source>
        <dbReference type="EMBL" id="BCN32334.1"/>
    </source>
</evidence>
<name>A0A7R7ENY7_9FIRM</name>
<evidence type="ECO:0000313" key="3">
    <source>
        <dbReference type="Proteomes" id="UP000595897"/>
    </source>
</evidence>
<accession>A0A7R7ENY7</accession>
<dbReference type="InterPro" id="IPR046088">
    <property type="entry name" value="DUF6106"/>
</dbReference>
<keyword evidence="1" id="KW-1133">Transmembrane helix</keyword>
<evidence type="ECO:0000256" key="1">
    <source>
        <dbReference type="SAM" id="Phobius"/>
    </source>
</evidence>
<keyword evidence="1" id="KW-0812">Transmembrane</keyword>
<sequence length="166" mass="18992">MNELYAEASVKRKETMGSYLARFGLIFIAVASVMLSFVASFLMIFAVAIIAVIIFYFPRLNVEYEYVFCDGQLDFDKIMGNSRRKTKLRIDMEQVTIAAPIGSHELDQYTHIQNIKVRDFSSGDSSVKPYVIMMQVGNQMTKILFEPSEKMIACMKQKAPRKVITY</sequence>
<dbReference type="Proteomes" id="UP000595897">
    <property type="component" value="Chromosome"/>
</dbReference>
<protein>
    <submittedName>
        <fullName evidence="2">Uncharacterized protein</fullName>
    </submittedName>
</protein>
<dbReference type="AlphaFoldDB" id="A0A7R7ENY7"/>